<sequence length="167" mass="19066">MKLIKSLFLTMICFYNTFVYASLGSYLFCASQKNPNDWKWAPALPNGLLNYAQEIVKSDDRGTWIVGSGKTSMYFHSILDMDYIFENVNDAKLFCDSLANVCKKEHGENYKWVGASGYAVAPNSWSYILVHYTIRPGVRSRAVCPNWTYQSFPNKGVLGDSRDFFMD</sequence>
<keyword evidence="1" id="KW-0472">Membrane</keyword>
<evidence type="ECO:0000256" key="1">
    <source>
        <dbReference type="SAM" id="Phobius"/>
    </source>
</evidence>
<dbReference type="RefSeq" id="WP_153421388.1">
    <property type="nucleotide sequence ID" value="NZ_WFLM01000005.1"/>
</dbReference>
<dbReference type="AlphaFoldDB" id="A0A6N6VQQ4"/>
<dbReference type="Proteomes" id="UP000437748">
    <property type="component" value="Unassembled WGS sequence"/>
</dbReference>
<name>A0A6N6VQQ4_9BACT</name>
<evidence type="ECO:0000313" key="2">
    <source>
        <dbReference type="EMBL" id="KAB8036972.1"/>
    </source>
</evidence>
<keyword evidence="1" id="KW-0812">Transmembrane</keyword>
<dbReference type="OrthoDB" id="9826015at2"/>
<protein>
    <submittedName>
        <fullName evidence="2">Uncharacterized protein</fullName>
    </submittedName>
</protein>
<reference evidence="2 3" key="1">
    <citation type="submission" date="2019-10" db="EMBL/GenBank/DDBJ databases">
        <title>New species of Slilvanegrellaceae.</title>
        <authorList>
            <person name="Pitt A."/>
            <person name="Hahn M.W."/>
        </authorList>
    </citation>
    <scope>NUCLEOTIDE SEQUENCE [LARGE SCALE GENOMIC DNA]</scope>
    <source>
        <strain evidence="2 3">SP-Ram-0.45-NSY-1</strain>
    </source>
</reference>
<proteinExistence type="predicted"/>
<feature type="transmembrane region" description="Helical" evidence="1">
    <location>
        <begin position="7"/>
        <end position="28"/>
    </location>
</feature>
<evidence type="ECO:0000313" key="3">
    <source>
        <dbReference type="Proteomes" id="UP000437748"/>
    </source>
</evidence>
<comment type="caution">
    <text evidence="2">The sequence shown here is derived from an EMBL/GenBank/DDBJ whole genome shotgun (WGS) entry which is preliminary data.</text>
</comment>
<organism evidence="2 3">
    <name type="scientific">Silvanigrella paludirubra</name>
    <dbReference type="NCBI Taxonomy" id="2499159"/>
    <lineage>
        <taxon>Bacteria</taxon>
        <taxon>Pseudomonadati</taxon>
        <taxon>Bdellovibrionota</taxon>
        <taxon>Oligoflexia</taxon>
        <taxon>Silvanigrellales</taxon>
        <taxon>Silvanigrellaceae</taxon>
        <taxon>Silvanigrella</taxon>
    </lineage>
</organism>
<keyword evidence="1" id="KW-1133">Transmembrane helix</keyword>
<gene>
    <name evidence="2" type="ORF">GCL60_14125</name>
</gene>
<accession>A0A6N6VQQ4</accession>
<dbReference type="EMBL" id="WFLM01000005">
    <property type="protein sequence ID" value="KAB8036972.1"/>
    <property type="molecule type" value="Genomic_DNA"/>
</dbReference>
<keyword evidence="3" id="KW-1185">Reference proteome</keyword>